<proteinExistence type="predicted"/>
<dbReference type="EMBL" id="CM018039">
    <property type="protein sequence ID" value="KAA8536734.1"/>
    <property type="molecule type" value="Genomic_DNA"/>
</dbReference>
<feature type="region of interest" description="Disordered" evidence="1">
    <location>
        <begin position="264"/>
        <end position="286"/>
    </location>
</feature>
<dbReference type="Pfam" id="PF03732">
    <property type="entry name" value="Retrotrans_gag"/>
    <property type="match status" value="1"/>
</dbReference>
<evidence type="ECO:0000313" key="4">
    <source>
        <dbReference type="EMBL" id="KAA8536734.1"/>
    </source>
</evidence>
<evidence type="ECO:0000259" key="2">
    <source>
        <dbReference type="Pfam" id="PF03732"/>
    </source>
</evidence>
<feature type="domain" description="Retrotransposon Copia-like N-terminal" evidence="3">
    <location>
        <begin position="33"/>
        <end position="79"/>
    </location>
</feature>
<dbReference type="AlphaFoldDB" id="A0A5J5B2C5"/>
<feature type="compositionally biased region" description="Polar residues" evidence="1">
    <location>
        <begin position="1"/>
        <end position="25"/>
    </location>
</feature>
<keyword evidence="5" id="KW-1185">Reference proteome</keyword>
<dbReference type="InterPro" id="IPR029472">
    <property type="entry name" value="Copia-like_N"/>
</dbReference>
<dbReference type="PANTHER" id="PTHR37610">
    <property type="entry name" value="CCHC-TYPE DOMAIN-CONTAINING PROTEIN"/>
    <property type="match status" value="1"/>
</dbReference>
<accession>A0A5J5B2C5</accession>
<name>A0A5J5B2C5_9ASTE</name>
<sequence>MATLSSMSDSNSGEHTNSNRSTIEEPSNPYYLHHSNSPGQVLVSQQLTGENYTNWSRAMLIALSVKNKLGFVDGFIPEPQGTDNNLLDSWIRNNNIVISWILNSISKEISASIIFAAFAREIWLDLRDRFQQRNGPRIFQLKRELMNLRQEQSSVSIYFTKVKTIWEELSNYRPNCSCGKCYCGGVKNLNDYHQTEYIMSFLMGLDDSFSQVSGQLLLMDSMPPINRVFSLIVQEEQQRRTNLSSDSSNSTGTMAFVVKTDVAKSGGSGSQNSQNSNSSASKNQKRDRPYCTHCKILGHTVDRCYKIHGYPPGYKFRSNNNSNAAAYQVSTSDDRSDQSNSFEGFVQNLNSNQYQQLMSMLSTHLSSSKKVTNAPDPSQTNCLADLTSSHVHDPLVTSGVPADLPIDRPDSNSPIVSSSGPSPSGVAFTSTSNIPVDDIPAIAPSPSRGVVLRKSTRMFHQPNYLKDYHCNLLVGSPTHVSTSASYPISNYISYHGLSDSHKQFVLSVSSQVEP</sequence>
<protein>
    <recommendedName>
        <fullName evidence="6">Retrotransposon Copia-like N-terminal domain-containing protein</fullName>
    </recommendedName>
</protein>
<feature type="region of interest" description="Disordered" evidence="1">
    <location>
        <begin position="1"/>
        <end position="29"/>
    </location>
</feature>
<dbReference type="InterPro" id="IPR005162">
    <property type="entry name" value="Retrotrans_gag_dom"/>
</dbReference>
<feature type="compositionally biased region" description="Low complexity" evidence="1">
    <location>
        <begin position="411"/>
        <end position="424"/>
    </location>
</feature>
<feature type="compositionally biased region" description="Low complexity" evidence="1">
    <location>
        <begin position="270"/>
        <end position="282"/>
    </location>
</feature>
<evidence type="ECO:0000259" key="3">
    <source>
        <dbReference type="Pfam" id="PF14244"/>
    </source>
</evidence>
<evidence type="ECO:0008006" key="6">
    <source>
        <dbReference type="Google" id="ProtNLM"/>
    </source>
</evidence>
<evidence type="ECO:0000313" key="5">
    <source>
        <dbReference type="Proteomes" id="UP000325577"/>
    </source>
</evidence>
<reference evidence="4 5" key="1">
    <citation type="submission" date="2019-09" db="EMBL/GenBank/DDBJ databases">
        <title>A chromosome-level genome assembly of the Chinese tupelo Nyssa sinensis.</title>
        <authorList>
            <person name="Yang X."/>
            <person name="Kang M."/>
            <person name="Yang Y."/>
            <person name="Xiong H."/>
            <person name="Wang M."/>
            <person name="Zhang Z."/>
            <person name="Wang Z."/>
            <person name="Wu H."/>
            <person name="Ma T."/>
            <person name="Liu J."/>
            <person name="Xi Z."/>
        </authorList>
    </citation>
    <scope>NUCLEOTIDE SEQUENCE [LARGE SCALE GENOMIC DNA]</scope>
    <source>
        <strain evidence="4">J267</strain>
        <tissue evidence="4">Leaf</tissue>
    </source>
</reference>
<dbReference type="Pfam" id="PF14244">
    <property type="entry name" value="Retrotran_gag_3"/>
    <property type="match status" value="1"/>
</dbReference>
<feature type="region of interest" description="Disordered" evidence="1">
    <location>
        <begin position="397"/>
        <end position="430"/>
    </location>
</feature>
<gene>
    <name evidence="4" type="ORF">F0562_029212</name>
</gene>
<dbReference type="OrthoDB" id="5544992at2759"/>
<organism evidence="4 5">
    <name type="scientific">Nyssa sinensis</name>
    <dbReference type="NCBI Taxonomy" id="561372"/>
    <lineage>
        <taxon>Eukaryota</taxon>
        <taxon>Viridiplantae</taxon>
        <taxon>Streptophyta</taxon>
        <taxon>Embryophyta</taxon>
        <taxon>Tracheophyta</taxon>
        <taxon>Spermatophyta</taxon>
        <taxon>Magnoliopsida</taxon>
        <taxon>eudicotyledons</taxon>
        <taxon>Gunneridae</taxon>
        <taxon>Pentapetalae</taxon>
        <taxon>asterids</taxon>
        <taxon>Cornales</taxon>
        <taxon>Nyssaceae</taxon>
        <taxon>Nyssa</taxon>
    </lineage>
</organism>
<dbReference type="Proteomes" id="UP000325577">
    <property type="component" value="Linkage Group LG16"/>
</dbReference>
<feature type="domain" description="Retrotransposon gag" evidence="2">
    <location>
        <begin position="100"/>
        <end position="171"/>
    </location>
</feature>
<evidence type="ECO:0000256" key="1">
    <source>
        <dbReference type="SAM" id="MobiDB-lite"/>
    </source>
</evidence>
<dbReference type="PANTHER" id="PTHR37610:SF81">
    <property type="entry name" value="RETROTRANSPOSON COPIA-LIKE N-TERMINAL DOMAIN-CONTAINING PROTEIN"/>
    <property type="match status" value="1"/>
</dbReference>